<accession>A0A3N4JLE8</accession>
<protein>
    <submittedName>
        <fullName evidence="2">Uncharacterized protein</fullName>
    </submittedName>
</protein>
<evidence type="ECO:0000313" key="2">
    <source>
        <dbReference type="EMBL" id="RPA97818.1"/>
    </source>
</evidence>
<organism evidence="2 3">
    <name type="scientific">Choiromyces venosus 120613-1</name>
    <dbReference type="NCBI Taxonomy" id="1336337"/>
    <lineage>
        <taxon>Eukaryota</taxon>
        <taxon>Fungi</taxon>
        <taxon>Dikarya</taxon>
        <taxon>Ascomycota</taxon>
        <taxon>Pezizomycotina</taxon>
        <taxon>Pezizomycetes</taxon>
        <taxon>Pezizales</taxon>
        <taxon>Tuberaceae</taxon>
        <taxon>Choiromyces</taxon>
    </lineage>
</organism>
<proteinExistence type="predicted"/>
<name>A0A3N4JLE8_9PEZI</name>
<evidence type="ECO:0000256" key="1">
    <source>
        <dbReference type="SAM" id="MobiDB-lite"/>
    </source>
</evidence>
<feature type="compositionally biased region" description="Polar residues" evidence="1">
    <location>
        <begin position="24"/>
        <end position="33"/>
    </location>
</feature>
<dbReference type="EMBL" id="ML120401">
    <property type="protein sequence ID" value="RPA97818.1"/>
    <property type="molecule type" value="Genomic_DNA"/>
</dbReference>
<dbReference type="Proteomes" id="UP000276215">
    <property type="component" value="Unassembled WGS sequence"/>
</dbReference>
<sequence>MIALHTLKFYCCNCYQKTEDRTSSKPTPESLVTGQPAPEPPMNPRARPVPDGSGMSGNAQAPTR</sequence>
<gene>
    <name evidence="2" type="ORF">L873DRAFT_1809284</name>
</gene>
<keyword evidence="3" id="KW-1185">Reference proteome</keyword>
<evidence type="ECO:0000313" key="3">
    <source>
        <dbReference type="Proteomes" id="UP000276215"/>
    </source>
</evidence>
<feature type="region of interest" description="Disordered" evidence="1">
    <location>
        <begin position="18"/>
        <end position="64"/>
    </location>
</feature>
<dbReference type="AlphaFoldDB" id="A0A3N4JLE8"/>
<reference evidence="2 3" key="1">
    <citation type="journal article" date="2018" name="Nat. Ecol. Evol.">
        <title>Pezizomycetes genomes reveal the molecular basis of ectomycorrhizal truffle lifestyle.</title>
        <authorList>
            <person name="Murat C."/>
            <person name="Payen T."/>
            <person name="Noel B."/>
            <person name="Kuo A."/>
            <person name="Morin E."/>
            <person name="Chen J."/>
            <person name="Kohler A."/>
            <person name="Krizsan K."/>
            <person name="Balestrini R."/>
            <person name="Da Silva C."/>
            <person name="Montanini B."/>
            <person name="Hainaut M."/>
            <person name="Levati E."/>
            <person name="Barry K.W."/>
            <person name="Belfiori B."/>
            <person name="Cichocki N."/>
            <person name="Clum A."/>
            <person name="Dockter R.B."/>
            <person name="Fauchery L."/>
            <person name="Guy J."/>
            <person name="Iotti M."/>
            <person name="Le Tacon F."/>
            <person name="Lindquist E.A."/>
            <person name="Lipzen A."/>
            <person name="Malagnac F."/>
            <person name="Mello A."/>
            <person name="Molinier V."/>
            <person name="Miyauchi S."/>
            <person name="Poulain J."/>
            <person name="Riccioni C."/>
            <person name="Rubini A."/>
            <person name="Sitrit Y."/>
            <person name="Splivallo R."/>
            <person name="Traeger S."/>
            <person name="Wang M."/>
            <person name="Zifcakova L."/>
            <person name="Wipf D."/>
            <person name="Zambonelli A."/>
            <person name="Paolocci F."/>
            <person name="Nowrousian M."/>
            <person name="Ottonello S."/>
            <person name="Baldrian P."/>
            <person name="Spatafora J.W."/>
            <person name="Henrissat B."/>
            <person name="Nagy L.G."/>
            <person name="Aury J.M."/>
            <person name="Wincker P."/>
            <person name="Grigoriev I.V."/>
            <person name="Bonfante P."/>
            <person name="Martin F.M."/>
        </authorList>
    </citation>
    <scope>NUCLEOTIDE SEQUENCE [LARGE SCALE GENOMIC DNA]</scope>
    <source>
        <strain evidence="2 3">120613-1</strain>
    </source>
</reference>